<sequence>MWTLTDGAAGNVRQAEALAAAMGAGTATWTLQARTPWRWMAPYRLPGARMAFGPAFAAALEQPPPLVIGCGRQAALATRLARAHGARAVQILDPRLHPAHWDLVIAPSHDRLRGDNVIPVIGSLHPVDDLWLAAARRDFAHLGTLPGPRTAVLVGGATHGGGFDVGDFDRWLTALVAYVRGEGGSVLASTSRRTPAAAVARLQARLEGVPGVLWTGPPADEPPNPYPGLLGWADRIVCTADSVNMLSEAAATNVPVYVAGRAQGRPLRFVEQLQALGRVRPLTTQPEPFAATALRETARVATEVRQRLGWLALD</sequence>
<gene>
    <name evidence="1" type="ORF">N800_02440</name>
</gene>
<protein>
    <submittedName>
        <fullName evidence="1">Nucleoside-diphosphate sugar epimerase</fullName>
    </submittedName>
</protein>
<reference evidence="1 2" key="1">
    <citation type="submission" date="2013-08" db="EMBL/GenBank/DDBJ databases">
        <title>Genome sequencing of Lysobacter.</title>
        <authorList>
            <person name="Zhang S."/>
            <person name="Wang G."/>
        </authorList>
    </citation>
    <scope>NUCLEOTIDE SEQUENCE [LARGE SCALE GENOMIC DNA]</scope>
    <source>
        <strain evidence="1 2">GH1-9</strain>
    </source>
</reference>
<proteinExistence type="predicted"/>
<dbReference type="AlphaFoldDB" id="A0A0A0EXC9"/>
<organism evidence="1 2">
    <name type="scientific">Lysobacter daejeonensis GH1-9</name>
    <dbReference type="NCBI Taxonomy" id="1385517"/>
    <lineage>
        <taxon>Bacteria</taxon>
        <taxon>Pseudomonadati</taxon>
        <taxon>Pseudomonadota</taxon>
        <taxon>Gammaproteobacteria</taxon>
        <taxon>Lysobacterales</taxon>
        <taxon>Lysobacteraceae</taxon>
        <taxon>Aerolutibacter</taxon>
    </lineage>
</organism>
<dbReference type="PANTHER" id="PTHR33986">
    <property type="entry name" value="OS02G0535700 PROTEIN"/>
    <property type="match status" value="1"/>
</dbReference>
<name>A0A0A0EXC9_9GAMM</name>
<dbReference type="Pfam" id="PF06258">
    <property type="entry name" value="Mito_fiss_Elm1"/>
    <property type="match status" value="1"/>
</dbReference>
<evidence type="ECO:0000313" key="2">
    <source>
        <dbReference type="Proteomes" id="UP000029998"/>
    </source>
</evidence>
<dbReference type="InterPro" id="IPR009367">
    <property type="entry name" value="Elm1-like"/>
</dbReference>
<comment type="caution">
    <text evidence="1">The sequence shown here is derived from an EMBL/GenBank/DDBJ whole genome shotgun (WGS) entry which is preliminary data.</text>
</comment>
<dbReference type="STRING" id="1385517.N800_02440"/>
<dbReference type="eggNOG" id="COG3660">
    <property type="taxonomic scope" value="Bacteria"/>
</dbReference>
<dbReference type="PANTHER" id="PTHR33986:SF15">
    <property type="entry name" value="MITOCHONDRIAL FISSION PROTEIN ELM1"/>
    <property type="match status" value="1"/>
</dbReference>
<dbReference type="EMBL" id="AVPU01000010">
    <property type="protein sequence ID" value="KGM54748.1"/>
    <property type="molecule type" value="Genomic_DNA"/>
</dbReference>
<dbReference type="SUPFAM" id="SSF53756">
    <property type="entry name" value="UDP-Glycosyltransferase/glycogen phosphorylase"/>
    <property type="match status" value="1"/>
</dbReference>
<keyword evidence="2" id="KW-1185">Reference proteome</keyword>
<dbReference type="Proteomes" id="UP000029998">
    <property type="component" value="Unassembled WGS sequence"/>
</dbReference>
<evidence type="ECO:0000313" key="1">
    <source>
        <dbReference type="EMBL" id="KGM54748.1"/>
    </source>
</evidence>
<accession>A0A0A0EXC9</accession>